<dbReference type="SUPFAM" id="SSF109854">
    <property type="entry name" value="DinB/YfiT-like putative metalloenzymes"/>
    <property type="match status" value="1"/>
</dbReference>
<accession>A0A7K3LVB7</accession>
<keyword evidence="4" id="KW-1185">Reference proteome</keyword>
<dbReference type="GO" id="GO:0046872">
    <property type="term" value="F:metal ion binding"/>
    <property type="evidence" value="ECO:0007669"/>
    <property type="project" value="InterPro"/>
</dbReference>
<dbReference type="InterPro" id="IPR034660">
    <property type="entry name" value="DinB/YfiT-like"/>
</dbReference>
<dbReference type="InterPro" id="IPR017517">
    <property type="entry name" value="Maleyloyr_isom"/>
</dbReference>
<dbReference type="InterPro" id="IPR036527">
    <property type="entry name" value="SCP2_sterol-bd_dom_sf"/>
</dbReference>
<keyword evidence="3" id="KW-0413">Isomerase</keyword>
<organism evidence="3 4">
    <name type="scientific">Gordonia desulfuricans</name>
    <dbReference type="NCBI Taxonomy" id="89051"/>
    <lineage>
        <taxon>Bacteria</taxon>
        <taxon>Bacillati</taxon>
        <taxon>Actinomycetota</taxon>
        <taxon>Actinomycetes</taxon>
        <taxon>Mycobacteriales</taxon>
        <taxon>Gordoniaceae</taxon>
        <taxon>Gordonia</taxon>
    </lineage>
</organism>
<gene>
    <name evidence="3" type="ORF">GYA93_22065</name>
</gene>
<dbReference type="RefSeq" id="WP_059034866.1">
    <property type="nucleotide sequence ID" value="NZ_JAADZU010000107.1"/>
</dbReference>
<comment type="caution">
    <text evidence="3">The sequence shown here is derived from an EMBL/GenBank/DDBJ whole genome shotgun (WGS) entry which is preliminary data.</text>
</comment>
<dbReference type="Proteomes" id="UP000466307">
    <property type="component" value="Unassembled WGS sequence"/>
</dbReference>
<dbReference type="InterPro" id="IPR024344">
    <property type="entry name" value="MDMPI_metal-binding"/>
</dbReference>
<feature type="domain" description="MDMPI C-terminal" evidence="1">
    <location>
        <begin position="170"/>
        <end position="264"/>
    </location>
</feature>
<dbReference type="SUPFAM" id="SSF55718">
    <property type="entry name" value="SCP-like"/>
    <property type="match status" value="1"/>
</dbReference>
<keyword evidence="3" id="KW-0670">Pyruvate</keyword>
<evidence type="ECO:0000259" key="2">
    <source>
        <dbReference type="Pfam" id="PF11716"/>
    </source>
</evidence>
<dbReference type="Pfam" id="PF07398">
    <property type="entry name" value="MDMPI_C"/>
    <property type="match status" value="1"/>
</dbReference>
<sequence>MARTIVPVVEITGALIAQWATIREVAARLSAQQWAAPSILPGWSDADIVAHVIGTESMLAGRDVDAPAGLADRDHVHNPIAELNEKWVEHFRGHTQADVLTALDEITAVRTAALQAMTQTDFDAESLTPAGPDTYGRFMRIRVFDCWFHEIDLRDGSGAGTPTDPVPAGFALDELAASLPFVVGKRAGAPDGSRVVIEVTGLAPRTVRIAVDGRAGLVEAFPGGDATADVTLTVDGVDLARLAGGRRSADPASVTVTGDADLAAAILGTLNYTI</sequence>
<dbReference type="InterPro" id="IPR010872">
    <property type="entry name" value="MDMPI_C-term_domain"/>
</dbReference>
<dbReference type="NCBIfam" id="TIGR03083">
    <property type="entry name" value="maleylpyruvate isomerase family mycothiol-dependent enzyme"/>
    <property type="match status" value="1"/>
</dbReference>
<name>A0A7K3LVB7_9ACTN</name>
<dbReference type="GO" id="GO:0016853">
    <property type="term" value="F:isomerase activity"/>
    <property type="evidence" value="ECO:0007669"/>
    <property type="project" value="UniProtKB-KW"/>
</dbReference>
<dbReference type="Pfam" id="PF11716">
    <property type="entry name" value="MDMPI_N"/>
    <property type="match status" value="1"/>
</dbReference>
<evidence type="ECO:0000313" key="3">
    <source>
        <dbReference type="EMBL" id="NDK92223.1"/>
    </source>
</evidence>
<dbReference type="AlphaFoldDB" id="A0A7K3LVB7"/>
<dbReference type="EMBL" id="JAADZU010000107">
    <property type="protein sequence ID" value="NDK92223.1"/>
    <property type="molecule type" value="Genomic_DNA"/>
</dbReference>
<feature type="domain" description="Mycothiol-dependent maleylpyruvate isomerase metal-binding" evidence="2">
    <location>
        <begin position="17"/>
        <end position="154"/>
    </location>
</feature>
<reference evidence="3 4" key="1">
    <citation type="submission" date="2020-01" db="EMBL/GenBank/DDBJ databases">
        <title>Investigation of new actinobacteria for the biodesulphurisation of diesel fuel.</title>
        <authorList>
            <person name="Athi Narayanan S.M."/>
        </authorList>
    </citation>
    <scope>NUCLEOTIDE SEQUENCE [LARGE SCALE GENOMIC DNA]</scope>
    <source>
        <strain evidence="3 4">213E</strain>
    </source>
</reference>
<proteinExistence type="predicted"/>
<protein>
    <submittedName>
        <fullName evidence="3">Maleylpyruvate isomerase family mycothiol-dependent enzyme</fullName>
    </submittedName>
</protein>
<evidence type="ECO:0000259" key="1">
    <source>
        <dbReference type="Pfam" id="PF07398"/>
    </source>
</evidence>
<dbReference type="Gene3D" id="1.20.120.450">
    <property type="entry name" value="dinb family like domain"/>
    <property type="match status" value="1"/>
</dbReference>
<evidence type="ECO:0000313" key="4">
    <source>
        <dbReference type="Proteomes" id="UP000466307"/>
    </source>
</evidence>